<protein>
    <recommendedName>
        <fullName evidence="1">YdhG-like domain-containing protein</fullName>
    </recommendedName>
</protein>
<feature type="domain" description="YdhG-like" evidence="1">
    <location>
        <begin position="19"/>
        <end position="112"/>
    </location>
</feature>
<evidence type="ECO:0000313" key="2">
    <source>
        <dbReference type="EMBL" id="RBN50932.1"/>
    </source>
</evidence>
<reference evidence="2 3" key="1">
    <citation type="submission" date="2018-07" db="EMBL/GenBank/DDBJ databases">
        <title>Complete genome sequence of Flavobacterium psychrolimnae LMG 22018.</title>
        <authorList>
            <person name="Kim D.-U."/>
        </authorList>
    </citation>
    <scope>NUCLEOTIDE SEQUENCE [LARGE SCALE GENOMIC DNA]</scope>
    <source>
        <strain evidence="2 3">LMG 22018</strain>
    </source>
</reference>
<dbReference type="Pfam" id="PF08818">
    <property type="entry name" value="DUF1801"/>
    <property type="match status" value="1"/>
</dbReference>
<organism evidence="2 3">
    <name type="scientific">Flavobacterium psychrolimnae</name>
    <dbReference type="NCBI Taxonomy" id="249351"/>
    <lineage>
        <taxon>Bacteria</taxon>
        <taxon>Pseudomonadati</taxon>
        <taxon>Bacteroidota</taxon>
        <taxon>Flavobacteriia</taxon>
        <taxon>Flavobacteriales</taxon>
        <taxon>Flavobacteriaceae</taxon>
        <taxon>Flavobacterium</taxon>
    </lineage>
</organism>
<gene>
    <name evidence="2" type="ORF">DR980_06260</name>
</gene>
<dbReference type="SUPFAM" id="SSF159888">
    <property type="entry name" value="YdhG-like"/>
    <property type="match status" value="1"/>
</dbReference>
<accession>A0A366B1E4</accession>
<dbReference type="Proteomes" id="UP000253676">
    <property type="component" value="Unassembled WGS sequence"/>
</dbReference>
<dbReference type="AlphaFoldDB" id="A0A366B1E4"/>
<comment type="caution">
    <text evidence="2">The sequence shown here is derived from an EMBL/GenBank/DDBJ whole genome shotgun (WGS) entry which is preliminary data.</text>
</comment>
<proteinExistence type="predicted"/>
<name>A0A366B1E4_9FLAO</name>
<sequence length="194" mass="22650">MESSKATHIWDKNNSWLKELAFLKSIIVKTELVETTKWGGIVYVLNGKNVIGIGGFKNYFAIWFFNGVQLEDKKQLLVNAQEGITKALRQWRFTSKEEVNEADVLNYIKEAIENEKQGKTTKPEKKTPILSEFFQKELKANPELAAAFQKFSVYKQYEFLEYIESAKREETKRSRIEKIIPMILDKIGLNDKYR</sequence>
<dbReference type="InterPro" id="IPR014922">
    <property type="entry name" value="YdhG-like"/>
</dbReference>
<dbReference type="Pfam" id="PF13376">
    <property type="entry name" value="OmdA"/>
    <property type="match status" value="1"/>
</dbReference>
<dbReference type="RefSeq" id="WP_113634393.1">
    <property type="nucleotide sequence ID" value="NZ_QNUX01000004.1"/>
</dbReference>
<dbReference type="OrthoDB" id="214150at2"/>
<keyword evidence="3" id="KW-1185">Reference proteome</keyword>
<dbReference type="Gene3D" id="3.90.1150.200">
    <property type="match status" value="1"/>
</dbReference>
<evidence type="ECO:0000259" key="1">
    <source>
        <dbReference type="Pfam" id="PF08818"/>
    </source>
</evidence>
<dbReference type="EMBL" id="QNUX01000004">
    <property type="protein sequence ID" value="RBN50932.1"/>
    <property type="molecule type" value="Genomic_DNA"/>
</dbReference>
<evidence type="ECO:0000313" key="3">
    <source>
        <dbReference type="Proteomes" id="UP000253676"/>
    </source>
</evidence>